<dbReference type="EMBL" id="KZ819193">
    <property type="protein sequence ID" value="PWZ00079.1"/>
    <property type="molecule type" value="Genomic_DNA"/>
</dbReference>
<dbReference type="GO" id="GO:0005737">
    <property type="term" value="C:cytoplasm"/>
    <property type="evidence" value="ECO:0007669"/>
    <property type="project" value="TreeGrafter"/>
</dbReference>
<dbReference type="GO" id="GO:0005654">
    <property type="term" value="C:nucleoplasm"/>
    <property type="evidence" value="ECO:0007669"/>
    <property type="project" value="TreeGrafter"/>
</dbReference>
<organism evidence="5 6">
    <name type="scientific">Testicularia cyperi</name>
    <dbReference type="NCBI Taxonomy" id="1882483"/>
    <lineage>
        <taxon>Eukaryota</taxon>
        <taxon>Fungi</taxon>
        <taxon>Dikarya</taxon>
        <taxon>Basidiomycota</taxon>
        <taxon>Ustilaginomycotina</taxon>
        <taxon>Ustilaginomycetes</taxon>
        <taxon>Ustilaginales</taxon>
        <taxon>Anthracoideaceae</taxon>
        <taxon>Testicularia</taxon>
    </lineage>
</organism>
<dbReference type="InterPro" id="IPR012677">
    <property type="entry name" value="Nucleotide-bd_a/b_plait_sf"/>
</dbReference>
<dbReference type="InterPro" id="IPR035979">
    <property type="entry name" value="RBD_domain_sf"/>
</dbReference>
<feature type="compositionally biased region" description="Basic and acidic residues" evidence="3">
    <location>
        <begin position="123"/>
        <end position="184"/>
    </location>
</feature>
<feature type="domain" description="RRM" evidence="4">
    <location>
        <begin position="31"/>
        <end position="109"/>
    </location>
</feature>
<dbReference type="Pfam" id="PF00076">
    <property type="entry name" value="RRM_1"/>
    <property type="match status" value="1"/>
</dbReference>
<dbReference type="PANTHER" id="PTHR15481:SF0">
    <property type="entry name" value="LD23870P-RELATED"/>
    <property type="match status" value="1"/>
</dbReference>
<dbReference type="GO" id="GO:0000398">
    <property type="term" value="P:mRNA splicing, via spliceosome"/>
    <property type="evidence" value="ECO:0007669"/>
    <property type="project" value="TreeGrafter"/>
</dbReference>
<evidence type="ECO:0000256" key="3">
    <source>
        <dbReference type="SAM" id="MobiDB-lite"/>
    </source>
</evidence>
<dbReference type="PANTHER" id="PTHR15481">
    <property type="entry name" value="RIBONUCLEIC ACID BINDING PROTEIN S1"/>
    <property type="match status" value="1"/>
</dbReference>
<dbReference type="OrthoDB" id="252020at2759"/>
<dbReference type="SUPFAM" id="SSF54928">
    <property type="entry name" value="RNA-binding domain, RBD"/>
    <property type="match status" value="1"/>
</dbReference>
<dbReference type="Proteomes" id="UP000246740">
    <property type="component" value="Unassembled WGS sequence"/>
</dbReference>
<feature type="region of interest" description="Disordered" evidence="3">
    <location>
        <begin position="114"/>
        <end position="309"/>
    </location>
</feature>
<keyword evidence="6" id="KW-1185">Reference proteome</keyword>
<dbReference type="GO" id="GO:0003723">
    <property type="term" value="F:RNA binding"/>
    <property type="evidence" value="ECO:0007669"/>
    <property type="project" value="UniProtKB-UniRule"/>
</dbReference>
<gene>
    <name evidence="5" type="ORF">BCV70DRAFT_104620</name>
</gene>
<evidence type="ECO:0000259" key="4">
    <source>
        <dbReference type="PROSITE" id="PS50102"/>
    </source>
</evidence>
<evidence type="ECO:0000313" key="5">
    <source>
        <dbReference type="EMBL" id="PWZ00079.1"/>
    </source>
</evidence>
<sequence>MLRHRSRSRSPVGPQPDGSGPSSHGDQAEKTAVLVENLSQNVQKPHLEQIFGWYGKVLDCHIPLHSQSAVNKGIAYINFGSAEHAVKAVLYMSNGQIDGRRIEIKTCAPLMDLSRRRSAQQSRHSDVEADDRRSSWDGRRSSDYDHDSFNRDQRNEDRRLGPGDWRPLRRDNGRDARQSRDRSSTSRHAPSIHPDRQHSIRHSQEEDRGRGVVYHDDNRRGAQGSHSQHTRRVWESRTRSRSPSPRRTPPGDFGGLTHSMSRRYGSRSPSRSPPSLGRGSRSRSTSRSRSPNRTVRRRSSGATRASPSY</sequence>
<dbReference type="STRING" id="1882483.A0A317XRV2"/>
<dbReference type="SMART" id="SM00360">
    <property type="entry name" value="RRM"/>
    <property type="match status" value="1"/>
</dbReference>
<evidence type="ECO:0000256" key="2">
    <source>
        <dbReference type="PROSITE-ProRule" id="PRU00176"/>
    </source>
</evidence>
<evidence type="ECO:0000313" key="6">
    <source>
        <dbReference type="Proteomes" id="UP000246740"/>
    </source>
</evidence>
<feature type="region of interest" description="Disordered" evidence="3">
    <location>
        <begin position="1"/>
        <end position="27"/>
    </location>
</feature>
<feature type="compositionally biased region" description="Basic and acidic residues" evidence="3">
    <location>
        <begin position="193"/>
        <end position="220"/>
    </location>
</feature>
<evidence type="ECO:0000256" key="1">
    <source>
        <dbReference type="ARBA" id="ARBA00022884"/>
    </source>
</evidence>
<dbReference type="Gene3D" id="3.30.70.330">
    <property type="match status" value="1"/>
</dbReference>
<protein>
    <recommendedName>
        <fullName evidence="4">RRM domain-containing protein</fullName>
    </recommendedName>
</protein>
<dbReference type="PROSITE" id="PS50102">
    <property type="entry name" value="RRM"/>
    <property type="match status" value="1"/>
</dbReference>
<keyword evidence="1 2" id="KW-0694">RNA-binding</keyword>
<reference evidence="5 6" key="1">
    <citation type="journal article" date="2018" name="Mol. Biol. Evol.">
        <title>Broad Genomic Sampling Reveals a Smut Pathogenic Ancestry of the Fungal Clade Ustilaginomycotina.</title>
        <authorList>
            <person name="Kijpornyongpan T."/>
            <person name="Mondo S.J."/>
            <person name="Barry K."/>
            <person name="Sandor L."/>
            <person name="Lee J."/>
            <person name="Lipzen A."/>
            <person name="Pangilinan J."/>
            <person name="LaButti K."/>
            <person name="Hainaut M."/>
            <person name="Henrissat B."/>
            <person name="Grigoriev I.V."/>
            <person name="Spatafora J.W."/>
            <person name="Aime M.C."/>
        </authorList>
    </citation>
    <scope>NUCLEOTIDE SEQUENCE [LARGE SCALE GENOMIC DNA]</scope>
    <source>
        <strain evidence="5 6">MCA 3645</strain>
    </source>
</reference>
<dbReference type="InterPro" id="IPR000504">
    <property type="entry name" value="RRM_dom"/>
</dbReference>
<name>A0A317XRV2_9BASI</name>
<dbReference type="InParanoid" id="A0A317XRV2"/>
<dbReference type="GO" id="GO:0061574">
    <property type="term" value="C:ASAP complex"/>
    <property type="evidence" value="ECO:0007669"/>
    <property type="project" value="TreeGrafter"/>
</dbReference>
<dbReference type="AlphaFoldDB" id="A0A317XRV2"/>
<accession>A0A317XRV2</accession>
<proteinExistence type="predicted"/>
<feature type="compositionally biased region" description="Low complexity" evidence="3">
    <location>
        <begin position="266"/>
        <end position="279"/>
    </location>
</feature>